<dbReference type="Pfam" id="PF13439">
    <property type="entry name" value="Glyco_transf_4"/>
    <property type="match status" value="1"/>
</dbReference>
<gene>
    <name evidence="6" type="ORF">IEZ25_08325</name>
</gene>
<organism evidence="6 7">
    <name type="scientific">Nocardioides hwasunensis</name>
    <dbReference type="NCBI Taxonomy" id="397258"/>
    <lineage>
        <taxon>Bacteria</taxon>
        <taxon>Bacillati</taxon>
        <taxon>Actinomycetota</taxon>
        <taxon>Actinomycetes</taxon>
        <taxon>Propionibacteriales</taxon>
        <taxon>Nocardioidaceae</taxon>
        <taxon>Nocardioides</taxon>
    </lineage>
</organism>
<comment type="similarity">
    <text evidence="1">Belongs to the glycosyltransferase group 1 family. Glycosyltransferase 4 subfamily.</text>
</comment>
<accession>A0ABR8MF79</accession>
<dbReference type="RefSeq" id="WP_191198945.1">
    <property type="nucleotide sequence ID" value="NZ_BAAAPA010000004.1"/>
</dbReference>
<dbReference type="PANTHER" id="PTHR12526">
    <property type="entry name" value="GLYCOSYLTRANSFERASE"/>
    <property type="match status" value="1"/>
</dbReference>
<keyword evidence="2" id="KW-0328">Glycosyltransferase</keyword>
<dbReference type="SUPFAM" id="SSF53756">
    <property type="entry name" value="UDP-Glycosyltransferase/glycogen phosphorylase"/>
    <property type="match status" value="1"/>
</dbReference>
<evidence type="ECO:0000256" key="2">
    <source>
        <dbReference type="ARBA" id="ARBA00022676"/>
    </source>
</evidence>
<dbReference type="Gene3D" id="3.40.50.2000">
    <property type="entry name" value="Glycogen Phosphorylase B"/>
    <property type="match status" value="2"/>
</dbReference>
<dbReference type="Proteomes" id="UP000649289">
    <property type="component" value="Unassembled WGS sequence"/>
</dbReference>
<evidence type="ECO:0000259" key="4">
    <source>
        <dbReference type="Pfam" id="PF00534"/>
    </source>
</evidence>
<evidence type="ECO:0000313" key="7">
    <source>
        <dbReference type="Proteomes" id="UP000649289"/>
    </source>
</evidence>
<dbReference type="Pfam" id="PF00534">
    <property type="entry name" value="Glycos_transf_1"/>
    <property type="match status" value="1"/>
</dbReference>
<evidence type="ECO:0000256" key="3">
    <source>
        <dbReference type="ARBA" id="ARBA00022679"/>
    </source>
</evidence>
<name>A0ABR8MF79_9ACTN</name>
<dbReference type="CDD" id="cd03801">
    <property type="entry name" value="GT4_PimA-like"/>
    <property type="match status" value="1"/>
</dbReference>
<feature type="domain" description="Glycosyltransferase subfamily 4-like N-terminal" evidence="5">
    <location>
        <begin position="26"/>
        <end position="185"/>
    </location>
</feature>
<feature type="domain" description="Glycosyl transferase family 1" evidence="4">
    <location>
        <begin position="198"/>
        <end position="349"/>
    </location>
</feature>
<sequence length="385" mass="42714">MTDHDDISGRHIAFFSWRDTRNPEGGGAERYLEKMAAGLVERGARVTIFCAAHAAAPPEETVDGIRFVRRGTKLTVYLEGVRALLRRQLGTVDVVVDVQNGLPFFTRAATRKPVVVLVHHVHREQWPVVYPGASGHVGWWIERRLAPRLYRRCQYVAVSRATRRELVGLGVGRDRVAVVHNGTDPIVPVGVGKTAHPSFAVVGRLVPHKQVEHAIDAAITLRDRHPGLRLHVVGSGWWDAQLREYAERAGARDTVVFEGHVDERRKHEVYESAWLLALPSLKEGWGLVIGEAGMHRTPTVAYASAGGTQESVSDGRSGRLVEDQAEFVDALDRLLSDHDERARLGEGAQVMSHQFTWQHAQESFAHVVASALREELVDSQDPDEG</sequence>
<dbReference type="EMBL" id="JACXYY010000003">
    <property type="protein sequence ID" value="MBD3914618.1"/>
    <property type="molecule type" value="Genomic_DNA"/>
</dbReference>
<dbReference type="InterPro" id="IPR028098">
    <property type="entry name" value="Glyco_trans_4-like_N"/>
</dbReference>
<evidence type="ECO:0000259" key="5">
    <source>
        <dbReference type="Pfam" id="PF13439"/>
    </source>
</evidence>
<evidence type="ECO:0000313" key="6">
    <source>
        <dbReference type="EMBL" id="MBD3914618.1"/>
    </source>
</evidence>
<evidence type="ECO:0000256" key="1">
    <source>
        <dbReference type="ARBA" id="ARBA00009481"/>
    </source>
</evidence>
<keyword evidence="3" id="KW-0808">Transferase</keyword>
<dbReference type="PANTHER" id="PTHR12526:SF640">
    <property type="entry name" value="COLANIC ACID BIOSYNTHESIS GLYCOSYLTRANSFERASE WCAL-RELATED"/>
    <property type="match status" value="1"/>
</dbReference>
<reference evidence="6 7" key="1">
    <citation type="submission" date="2020-09" db="EMBL/GenBank/DDBJ databases">
        <title>novel species in genus Nocardioides.</title>
        <authorList>
            <person name="Zhang G."/>
        </authorList>
    </citation>
    <scope>NUCLEOTIDE SEQUENCE [LARGE SCALE GENOMIC DNA]</scope>
    <source>
        <strain evidence="6 7">19197</strain>
    </source>
</reference>
<dbReference type="InterPro" id="IPR001296">
    <property type="entry name" value="Glyco_trans_1"/>
</dbReference>
<protein>
    <submittedName>
        <fullName evidence="6">Glycosyltransferase family 4 protein</fullName>
    </submittedName>
</protein>
<proteinExistence type="inferred from homology"/>
<comment type="caution">
    <text evidence="6">The sequence shown here is derived from an EMBL/GenBank/DDBJ whole genome shotgun (WGS) entry which is preliminary data.</text>
</comment>
<keyword evidence="7" id="KW-1185">Reference proteome</keyword>